<sequence length="351" mass="39022">MGLDGSRRWPWPIYALCCGPADVLVPSVEISRGTLTKSDISTIHAVLKTNYPQPIVKSDTTILRQYGFIEIEEGAEVRVCGVNNDEENEFVATSACRCRALYDPEDEEWVNFIVPGHGARKSKLGSGNVRFIPDCGNSYFRFKRLSGSLTIKYVTFQSPKVLTDLLALVTSGLRSLTLCGDAEDPATTAIHVDLCALATACPELQYLYVSEMNVVISSHDDALCRWSIKTLCLHEHSGSLSDLTRCLRTSTLRMARQLVILEVTARRHGYDEAEVNELKTHDGEFLPVTMVKFPTTSKAAMISVVLSASSSATKPIHRLDAYMLSLIFVFASTPEQRSVVYWCRQFKPRAE</sequence>
<dbReference type="EMBL" id="JH159166">
    <property type="protein sequence ID" value="EGZ05538.1"/>
    <property type="molecule type" value="Genomic_DNA"/>
</dbReference>
<organism evidence="1 2">
    <name type="scientific">Phytophthora sojae (strain P6497)</name>
    <name type="common">Soybean stem and root rot agent</name>
    <name type="synonym">Phytophthora megasperma f. sp. glycines</name>
    <dbReference type="NCBI Taxonomy" id="1094619"/>
    <lineage>
        <taxon>Eukaryota</taxon>
        <taxon>Sar</taxon>
        <taxon>Stramenopiles</taxon>
        <taxon>Oomycota</taxon>
        <taxon>Peronosporomycetes</taxon>
        <taxon>Peronosporales</taxon>
        <taxon>Peronosporaceae</taxon>
        <taxon>Phytophthora</taxon>
    </lineage>
</organism>
<keyword evidence="2" id="KW-1185">Reference proteome</keyword>
<evidence type="ECO:0000313" key="1">
    <source>
        <dbReference type="EMBL" id="EGZ05538.1"/>
    </source>
</evidence>
<dbReference type="GeneID" id="20642944"/>
<dbReference type="RefSeq" id="XP_009539069.1">
    <property type="nucleotide sequence ID" value="XM_009540774.1"/>
</dbReference>
<reference evidence="1 2" key="1">
    <citation type="journal article" date="2006" name="Science">
        <title>Phytophthora genome sequences uncover evolutionary origins and mechanisms of pathogenesis.</title>
        <authorList>
            <person name="Tyler B.M."/>
            <person name="Tripathy S."/>
            <person name="Zhang X."/>
            <person name="Dehal P."/>
            <person name="Jiang R.H."/>
            <person name="Aerts A."/>
            <person name="Arredondo F.D."/>
            <person name="Baxter L."/>
            <person name="Bensasson D."/>
            <person name="Beynon J.L."/>
            <person name="Chapman J."/>
            <person name="Damasceno C.M."/>
            <person name="Dorrance A.E."/>
            <person name="Dou D."/>
            <person name="Dickerman A.W."/>
            <person name="Dubchak I.L."/>
            <person name="Garbelotto M."/>
            <person name="Gijzen M."/>
            <person name="Gordon S.G."/>
            <person name="Govers F."/>
            <person name="Grunwald N.J."/>
            <person name="Huang W."/>
            <person name="Ivors K.L."/>
            <person name="Jones R.W."/>
            <person name="Kamoun S."/>
            <person name="Krampis K."/>
            <person name="Lamour K.H."/>
            <person name="Lee M.K."/>
            <person name="McDonald W.H."/>
            <person name="Medina M."/>
            <person name="Meijer H.J."/>
            <person name="Nordberg E.K."/>
            <person name="Maclean D.J."/>
            <person name="Ospina-Giraldo M.D."/>
            <person name="Morris P.F."/>
            <person name="Phuntumart V."/>
            <person name="Putnam N.H."/>
            <person name="Rash S."/>
            <person name="Rose J.K."/>
            <person name="Sakihama Y."/>
            <person name="Salamov A.A."/>
            <person name="Savidor A."/>
            <person name="Scheuring C.F."/>
            <person name="Smith B.M."/>
            <person name="Sobral B.W."/>
            <person name="Terry A."/>
            <person name="Torto-Alalibo T.A."/>
            <person name="Win J."/>
            <person name="Xu Z."/>
            <person name="Zhang H."/>
            <person name="Grigoriev I.V."/>
            <person name="Rokhsar D.S."/>
            <person name="Boore J.L."/>
        </authorList>
    </citation>
    <scope>NUCLEOTIDE SEQUENCE [LARGE SCALE GENOMIC DNA]</scope>
    <source>
        <strain evidence="1 2">P6497</strain>
    </source>
</reference>
<gene>
    <name evidence="1" type="ORF">PHYSODRAFT_307788</name>
</gene>
<name>G5AG26_PHYSP</name>
<dbReference type="KEGG" id="psoj:PHYSODRAFT_307788"/>
<evidence type="ECO:0000313" key="2">
    <source>
        <dbReference type="Proteomes" id="UP000002640"/>
    </source>
</evidence>
<accession>G5AG26</accession>
<proteinExistence type="predicted"/>
<protein>
    <submittedName>
        <fullName evidence="1">Uncharacterized protein</fullName>
    </submittedName>
</protein>
<dbReference type="Proteomes" id="UP000002640">
    <property type="component" value="Unassembled WGS sequence"/>
</dbReference>
<dbReference type="InParanoid" id="G5AG26"/>
<dbReference type="AlphaFoldDB" id="G5AG26"/>